<gene>
    <name evidence="2" type="ORF">CEXT_731421</name>
</gene>
<organism evidence="2 3">
    <name type="scientific">Caerostris extrusa</name>
    <name type="common">Bark spider</name>
    <name type="synonym">Caerostris bankana</name>
    <dbReference type="NCBI Taxonomy" id="172846"/>
    <lineage>
        <taxon>Eukaryota</taxon>
        <taxon>Metazoa</taxon>
        <taxon>Ecdysozoa</taxon>
        <taxon>Arthropoda</taxon>
        <taxon>Chelicerata</taxon>
        <taxon>Arachnida</taxon>
        <taxon>Araneae</taxon>
        <taxon>Araneomorphae</taxon>
        <taxon>Entelegynae</taxon>
        <taxon>Araneoidea</taxon>
        <taxon>Araneidae</taxon>
        <taxon>Caerostris</taxon>
    </lineage>
</organism>
<comment type="caution">
    <text evidence="2">The sequence shown here is derived from an EMBL/GenBank/DDBJ whole genome shotgun (WGS) entry which is preliminary data.</text>
</comment>
<name>A0AAV4PCU5_CAEEX</name>
<keyword evidence="3" id="KW-1185">Reference proteome</keyword>
<accession>A0AAV4PCU5</accession>
<dbReference type="AlphaFoldDB" id="A0AAV4PCU5"/>
<feature type="region of interest" description="Disordered" evidence="1">
    <location>
        <begin position="30"/>
        <end position="57"/>
    </location>
</feature>
<dbReference type="EMBL" id="BPLR01004483">
    <property type="protein sequence ID" value="GIX95237.1"/>
    <property type="molecule type" value="Genomic_DNA"/>
</dbReference>
<proteinExistence type="predicted"/>
<evidence type="ECO:0000313" key="2">
    <source>
        <dbReference type="EMBL" id="GIX95237.1"/>
    </source>
</evidence>
<reference evidence="2 3" key="1">
    <citation type="submission" date="2021-06" db="EMBL/GenBank/DDBJ databases">
        <title>Caerostris extrusa draft genome.</title>
        <authorList>
            <person name="Kono N."/>
            <person name="Arakawa K."/>
        </authorList>
    </citation>
    <scope>NUCLEOTIDE SEQUENCE [LARGE SCALE GENOMIC DNA]</scope>
</reference>
<evidence type="ECO:0000256" key="1">
    <source>
        <dbReference type="SAM" id="MobiDB-lite"/>
    </source>
</evidence>
<sequence length="123" mass="14272">MLLEEEIEERDEYKVSYKLCIRKQPTRRCRPDIPTPQTSWRLGGNPKRKEETRTTPCVPPRETRAAIVRASHPCSSNAGLGPTRPLLRHRPLRTSSQCPVVRAIMLRRQVNSYLLKQKKKEPT</sequence>
<dbReference type="Proteomes" id="UP001054945">
    <property type="component" value="Unassembled WGS sequence"/>
</dbReference>
<protein>
    <submittedName>
        <fullName evidence="2">Uncharacterized protein</fullName>
    </submittedName>
</protein>
<evidence type="ECO:0000313" key="3">
    <source>
        <dbReference type="Proteomes" id="UP001054945"/>
    </source>
</evidence>